<dbReference type="GO" id="GO:0070402">
    <property type="term" value="F:NADPH binding"/>
    <property type="evidence" value="ECO:0007669"/>
    <property type="project" value="TreeGrafter"/>
</dbReference>
<evidence type="ECO:0000256" key="3">
    <source>
        <dbReference type="SAM" id="MobiDB-lite"/>
    </source>
</evidence>
<dbReference type="InterPro" id="IPR013154">
    <property type="entry name" value="ADH-like_N"/>
</dbReference>
<evidence type="ECO:0000256" key="1">
    <source>
        <dbReference type="ARBA" id="ARBA00022857"/>
    </source>
</evidence>
<dbReference type="SUPFAM" id="SSF50129">
    <property type="entry name" value="GroES-like"/>
    <property type="match status" value="1"/>
</dbReference>
<sequence length="99" mass="10442">MKQHMQAIEITQPGGPEVLKPTQRPVPMPKPNEVLIKIKAAGVNGPDVMQRKGLYNPPEGVTDIPGLEVSGVIVAMGDAVKQQQFKMGDEVCALIAGGG</sequence>
<dbReference type="RefSeq" id="WP_310866453.1">
    <property type="nucleotide sequence ID" value="NZ_JAVLSF010000757.1"/>
</dbReference>
<evidence type="ECO:0000313" key="6">
    <source>
        <dbReference type="Proteomes" id="UP001268610"/>
    </source>
</evidence>
<proteinExistence type="predicted"/>
<accession>A0AAJ2LQT6</accession>
<gene>
    <name evidence="5" type="ORF">RJJ65_38235</name>
</gene>
<dbReference type="GO" id="GO:0016651">
    <property type="term" value="F:oxidoreductase activity, acting on NAD(P)H"/>
    <property type="evidence" value="ECO:0007669"/>
    <property type="project" value="TreeGrafter"/>
</dbReference>
<reference evidence="5" key="1">
    <citation type="submission" date="2023-04" db="EMBL/GenBank/DDBJ databases">
        <title>Genomic characterization of faba bean (Vicia faba) microsymbionts in Mexican soils.</title>
        <authorList>
            <person name="Rivera Orduna F.N."/>
            <person name="Guevara-Luna J."/>
            <person name="Yan J."/>
            <person name="Arroyo-Herrera I."/>
            <person name="Li Y."/>
            <person name="Vasquez-Murrieta M.S."/>
            <person name="Wang E.T."/>
        </authorList>
    </citation>
    <scope>NUCLEOTIDE SEQUENCE</scope>
    <source>
        <strain evidence="5">CH26</strain>
    </source>
</reference>
<dbReference type="PANTHER" id="PTHR48106">
    <property type="entry name" value="QUINONE OXIDOREDUCTASE PIG3-RELATED"/>
    <property type="match status" value="1"/>
</dbReference>
<evidence type="ECO:0000256" key="2">
    <source>
        <dbReference type="ARBA" id="ARBA00023002"/>
    </source>
</evidence>
<dbReference type="InterPro" id="IPR011032">
    <property type="entry name" value="GroES-like_sf"/>
</dbReference>
<keyword evidence="1" id="KW-0521">NADP</keyword>
<keyword evidence="2" id="KW-0560">Oxidoreductase</keyword>
<name>A0AAJ2LQT6_9HYPH</name>
<feature type="region of interest" description="Disordered" evidence="3">
    <location>
        <begin position="1"/>
        <end position="30"/>
    </location>
</feature>
<feature type="domain" description="Alcohol dehydrogenase-like N-terminal" evidence="4">
    <location>
        <begin position="30"/>
        <end position="92"/>
    </location>
</feature>
<dbReference type="Pfam" id="PF08240">
    <property type="entry name" value="ADH_N"/>
    <property type="match status" value="1"/>
</dbReference>
<dbReference type="Gene3D" id="3.90.180.10">
    <property type="entry name" value="Medium-chain alcohol dehydrogenases, catalytic domain"/>
    <property type="match status" value="1"/>
</dbReference>
<comment type="caution">
    <text evidence="5">The sequence shown here is derived from an EMBL/GenBank/DDBJ whole genome shotgun (WGS) entry which is preliminary data.</text>
</comment>
<dbReference type="Proteomes" id="UP001268610">
    <property type="component" value="Unassembled WGS sequence"/>
</dbReference>
<feature type="non-terminal residue" evidence="5">
    <location>
        <position position="99"/>
    </location>
</feature>
<dbReference type="PANTHER" id="PTHR48106:SF8">
    <property type="entry name" value="OS02G0805600 PROTEIN"/>
    <property type="match status" value="1"/>
</dbReference>
<evidence type="ECO:0000313" key="5">
    <source>
        <dbReference type="EMBL" id="MDR9778383.1"/>
    </source>
</evidence>
<protein>
    <submittedName>
        <fullName evidence="5">Alcohol dehydrogenase catalytic domain-containing protein</fullName>
    </submittedName>
</protein>
<dbReference type="EMBL" id="JAVLSF010000757">
    <property type="protein sequence ID" value="MDR9778383.1"/>
    <property type="molecule type" value="Genomic_DNA"/>
</dbReference>
<evidence type="ECO:0000259" key="4">
    <source>
        <dbReference type="Pfam" id="PF08240"/>
    </source>
</evidence>
<dbReference type="AlphaFoldDB" id="A0AAJ2LQT6"/>
<organism evidence="5 6">
    <name type="scientific">Rhizobium hidalgonense</name>
    <dbReference type="NCBI Taxonomy" id="1538159"/>
    <lineage>
        <taxon>Bacteria</taxon>
        <taxon>Pseudomonadati</taxon>
        <taxon>Pseudomonadota</taxon>
        <taxon>Alphaproteobacteria</taxon>
        <taxon>Hyphomicrobiales</taxon>
        <taxon>Rhizobiaceae</taxon>
        <taxon>Rhizobium/Agrobacterium group</taxon>
        <taxon>Rhizobium</taxon>
    </lineage>
</organism>